<protein>
    <submittedName>
        <fullName evidence="2">Uncharacterized protein</fullName>
    </submittedName>
</protein>
<proteinExistence type="predicted"/>
<organism evidence="2">
    <name type="scientific">marine sediment metagenome</name>
    <dbReference type="NCBI Taxonomy" id="412755"/>
    <lineage>
        <taxon>unclassified sequences</taxon>
        <taxon>metagenomes</taxon>
        <taxon>ecological metagenomes</taxon>
    </lineage>
</organism>
<accession>A0A0F9LJE9</accession>
<reference evidence="2" key="1">
    <citation type="journal article" date="2015" name="Nature">
        <title>Complex archaea that bridge the gap between prokaryotes and eukaryotes.</title>
        <authorList>
            <person name="Spang A."/>
            <person name="Saw J.H."/>
            <person name="Jorgensen S.L."/>
            <person name="Zaremba-Niedzwiedzka K."/>
            <person name="Martijn J."/>
            <person name="Lind A.E."/>
            <person name="van Eijk R."/>
            <person name="Schleper C."/>
            <person name="Guy L."/>
            <person name="Ettema T.J."/>
        </authorList>
    </citation>
    <scope>NUCLEOTIDE SEQUENCE</scope>
</reference>
<feature type="region of interest" description="Disordered" evidence="1">
    <location>
        <begin position="60"/>
        <end position="85"/>
    </location>
</feature>
<dbReference type="EMBL" id="LAZR01006044">
    <property type="protein sequence ID" value="KKM95174.1"/>
    <property type="molecule type" value="Genomic_DNA"/>
</dbReference>
<comment type="caution">
    <text evidence="2">The sequence shown here is derived from an EMBL/GenBank/DDBJ whole genome shotgun (WGS) entry which is preliminary data.</text>
</comment>
<sequence length="176" mass="20844">MQAEKHCVRCERTLPITDFSLNVRTKTGYDAYCKTCKKEYDHARYVGSIDRVKARAKRYAAEHPEQARVSHQKYERAHRQEKAERNQIYRRKPDARERHRLHMRRFHSQHPERAQCLSATQKQVKTGALLRFTTCGACGEKKRVEYHHEDYSKPFEVIALCRKCHLAVHGKQIRLA</sequence>
<name>A0A0F9LJE9_9ZZZZ</name>
<gene>
    <name evidence="2" type="ORF">LCGC14_1190900</name>
</gene>
<evidence type="ECO:0000256" key="1">
    <source>
        <dbReference type="SAM" id="MobiDB-lite"/>
    </source>
</evidence>
<evidence type="ECO:0000313" key="2">
    <source>
        <dbReference type="EMBL" id="KKM95174.1"/>
    </source>
</evidence>
<dbReference type="AlphaFoldDB" id="A0A0F9LJE9"/>